<evidence type="ECO:0000313" key="2">
    <source>
        <dbReference type="Proteomes" id="UP001054837"/>
    </source>
</evidence>
<dbReference type="EMBL" id="BPLQ01004902">
    <property type="protein sequence ID" value="GIY11431.1"/>
    <property type="molecule type" value="Genomic_DNA"/>
</dbReference>
<sequence length="109" mass="12304">MWPDYLVLIHISSRLKVPLKSHGPVEQADIEPPTEITYLYKTKSALLRARTVTSSSCSGIWAIRTAATFSELKTLVFKFEADIIIIVEAVTSTETSFYELTNYSVYIIN</sequence>
<comment type="caution">
    <text evidence="1">The sequence shown here is derived from an EMBL/GenBank/DDBJ whole genome shotgun (WGS) entry which is preliminary data.</text>
</comment>
<keyword evidence="2" id="KW-1185">Reference proteome</keyword>
<gene>
    <name evidence="1" type="ORF">CDAR_536071</name>
</gene>
<dbReference type="AlphaFoldDB" id="A0AAV4QRB3"/>
<organism evidence="1 2">
    <name type="scientific">Caerostris darwini</name>
    <dbReference type="NCBI Taxonomy" id="1538125"/>
    <lineage>
        <taxon>Eukaryota</taxon>
        <taxon>Metazoa</taxon>
        <taxon>Ecdysozoa</taxon>
        <taxon>Arthropoda</taxon>
        <taxon>Chelicerata</taxon>
        <taxon>Arachnida</taxon>
        <taxon>Araneae</taxon>
        <taxon>Araneomorphae</taxon>
        <taxon>Entelegynae</taxon>
        <taxon>Araneoidea</taxon>
        <taxon>Araneidae</taxon>
        <taxon>Caerostris</taxon>
    </lineage>
</organism>
<accession>A0AAV4QRB3</accession>
<dbReference type="Proteomes" id="UP001054837">
    <property type="component" value="Unassembled WGS sequence"/>
</dbReference>
<evidence type="ECO:0000313" key="1">
    <source>
        <dbReference type="EMBL" id="GIY11431.1"/>
    </source>
</evidence>
<protein>
    <submittedName>
        <fullName evidence="1">Uncharacterized protein</fullName>
    </submittedName>
</protein>
<proteinExistence type="predicted"/>
<reference evidence="1 2" key="1">
    <citation type="submission" date="2021-06" db="EMBL/GenBank/DDBJ databases">
        <title>Caerostris darwini draft genome.</title>
        <authorList>
            <person name="Kono N."/>
            <person name="Arakawa K."/>
        </authorList>
    </citation>
    <scope>NUCLEOTIDE SEQUENCE [LARGE SCALE GENOMIC DNA]</scope>
</reference>
<name>A0AAV4QRB3_9ARAC</name>